<accession>A0A3P8KIA6</accession>
<sequence>MIFLGYVTSRTYLQWQDPPRWLANFSFYEQHQSAPIAAEPGTIIQAVQNLDMTADPIINALLKLRKLPGRCYQRFTQHPSPHTVDVNDFGFATFTPLHQTSRELVLGLTGQFWRPTMAVHRLADAEAFARFSEADAAKLILRFRVVTADGEHRLVTETFVHCPTPRVKRRFACYWGVIRPASGWIRRRTLLAVQRQLALENNEG</sequence>
<evidence type="ECO:0008006" key="3">
    <source>
        <dbReference type="Google" id="ProtNLM"/>
    </source>
</evidence>
<evidence type="ECO:0000313" key="2">
    <source>
        <dbReference type="Proteomes" id="UP000274346"/>
    </source>
</evidence>
<name>A0A3P8KIA6_RAOTE</name>
<dbReference type="Proteomes" id="UP000274346">
    <property type="component" value="Chromosome"/>
</dbReference>
<dbReference type="EMBL" id="LR131271">
    <property type="protein sequence ID" value="VDR26051.1"/>
    <property type="molecule type" value="Genomic_DNA"/>
</dbReference>
<proteinExistence type="predicted"/>
<dbReference type="AlphaFoldDB" id="A0A3P8KIA6"/>
<organism evidence="1 2">
    <name type="scientific">Raoultella terrigena</name>
    <name type="common">Klebsiella terrigena</name>
    <dbReference type="NCBI Taxonomy" id="577"/>
    <lineage>
        <taxon>Bacteria</taxon>
        <taxon>Pseudomonadati</taxon>
        <taxon>Pseudomonadota</taxon>
        <taxon>Gammaproteobacteria</taxon>
        <taxon>Enterobacterales</taxon>
        <taxon>Enterobacteriaceae</taxon>
        <taxon>Klebsiella/Raoultella group</taxon>
        <taxon>Raoultella</taxon>
    </lineage>
</organism>
<reference evidence="1 2" key="1">
    <citation type="submission" date="2018-12" db="EMBL/GenBank/DDBJ databases">
        <authorList>
            <consortium name="Pathogen Informatics"/>
        </authorList>
    </citation>
    <scope>NUCLEOTIDE SEQUENCE [LARGE SCALE GENOMIC DNA]</scope>
    <source>
        <strain evidence="1 2">NCTC13098</strain>
    </source>
</reference>
<gene>
    <name evidence="1" type="ORF">NCTC13098_02388</name>
</gene>
<dbReference type="KEGG" id="rtg:NCTC13098_02388"/>
<evidence type="ECO:0000313" key="1">
    <source>
        <dbReference type="EMBL" id="VDR26051.1"/>
    </source>
</evidence>
<protein>
    <recommendedName>
        <fullName evidence="3">DUF2867 domain-containing protein</fullName>
    </recommendedName>
</protein>